<dbReference type="AlphaFoldDB" id="A0AAV7TGV8"/>
<dbReference type="Proteomes" id="UP001066276">
    <property type="component" value="Chromosome 3_2"/>
</dbReference>
<comment type="caution">
    <text evidence="2">The sequence shown here is derived from an EMBL/GenBank/DDBJ whole genome shotgun (WGS) entry which is preliminary data.</text>
</comment>
<evidence type="ECO:0000313" key="2">
    <source>
        <dbReference type="EMBL" id="KAJ1175648.1"/>
    </source>
</evidence>
<accession>A0AAV7TGV8</accession>
<proteinExistence type="predicted"/>
<gene>
    <name evidence="2" type="ORF">NDU88_000935</name>
</gene>
<evidence type="ECO:0000256" key="1">
    <source>
        <dbReference type="SAM" id="MobiDB-lite"/>
    </source>
</evidence>
<dbReference type="EMBL" id="JANPWB010000006">
    <property type="protein sequence ID" value="KAJ1175648.1"/>
    <property type="molecule type" value="Genomic_DNA"/>
</dbReference>
<keyword evidence="3" id="KW-1185">Reference proteome</keyword>
<feature type="compositionally biased region" description="Polar residues" evidence="1">
    <location>
        <begin position="19"/>
        <end position="29"/>
    </location>
</feature>
<organism evidence="2 3">
    <name type="scientific">Pleurodeles waltl</name>
    <name type="common">Iberian ribbed newt</name>
    <dbReference type="NCBI Taxonomy" id="8319"/>
    <lineage>
        <taxon>Eukaryota</taxon>
        <taxon>Metazoa</taxon>
        <taxon>Chordata</taxon>
        <taxon>Craniata</taxon>
        <taxon>Vertebrata</taxon>
        <taxon>Euteleostomi</taxon>
        <taxon>Amphibia</taxon>
        <taxon>Batrachia</taxon>
        <taxon>Caudata</taxon>
        <taxon>Salamandroidea</taxon>
        <taxon>Salamandridae</taxon>
        <taxon>Pleurodelinae</taxon>
        <taxon>Pleurodeles</taxon>
    </lineage>
</organism>
<sequence length="132" mass="14624">MGCTRTKTPGRHKIPYPQTPSSECSSKALSTDLIPPTDQTTLEDKLNLIQQEICDSRAAVELQLGTLTTDINIIRDDHCILSDRVQTMKKTLATLLPGQPEKATMVSQLRRQVKQLQELAEDAEGHAQRNSA</sequence>
<name>A0AAV7TGV8_PLEWA</name>
<evidence type="ECO:0000313" key="3">
    <source>
        <dbReference type="Proteomes" id="UP001066276"/>
    </source>
</evidence>
<protein>
    <submittedName>
        <fullName evidence="2">Uncharacterized protein</fullName>
    </submittedName>
</protein>
<feature type="region of interest" description="Disordered" evidence="1">
    <location>
        <begin position="1"/>
        <end position="32"/>
    </location>
</feature>
<reference evidence="2" key="1">
    <citation type="journal article" date="2022" name="bioRxiv">
        <title>Sequencing and chromosome-scale assembly of the giantPleurodeles waltlgenome.</title>
        <authorList>
            <person name="Brown T."/>
            <person name="Elewa A."/>
            <person name="Iarovenko S."/>
            <person name="Subramanian E."/>
            <person name="Araus A.J."/>
            <person name="Petzold A."/>
            <person name="Susuki M."/>
            <person name="Suzuki K.-i.T."/>
            <person name="Hayashi T."/>
            <person name="Toyoda A."/>
            <person name="Oliveira C."/>
            <person name="Osipova E."/>
            <person name="Leigh N.D."/>
            <person name="Simon A."/>
            <person name="Yun M.H."/>
        </authorList>
    </citation>
    <scope>NUCLEOTIDE SEQUENCE</scope>
    <source>
        <strain evidence="2">20211129_DDA</strain>
        <tissue evidence="2">Liver</tissue>
    </source>
</reference>